<dbReference type="PANTHER" id="PTHR46885:SF1">
    <property type="entry name" value="PROTEIN ANKUB1"/>
    <property type="match status" value="1"/>
</dbReference>
<proteinExistence type="predicted"/>
<dbReference type="Pfam" id="PF00240">
    <property type="entry name" value="ubiquitin"/>
    <property type="match status" value="1"/>
</dbReference>
<name>V8NHK9_OPHHA</name>
<dbReference type="OrthoDB" id="8856820at2759"/>
<dbReference type="SUPFAM" id="SSF54236">
    <property type="entry name" value="Ubiquitin-like"/>
    <property type="match status" value="1"/>
</dbReference>
<gene>
    <name evidence="2" type="ORF">L345_12702</name>
</gene>
<evidence type="ECO:0000259" key="1">
    <source>
        <dbReference type="PROSITE" id="PS50053"/>
    </source>
</evidence>
<dbReference type="PANTHER" id="PTHR46885">
    <property type="entry name" value="PROTEIN ANKUB1"/>
    <property type="match status" value="1"/>
</dbReference>
<sequence>MQDWQGEEDGLCESFDISSENTVQDVKLMIKDYFHVPLSEDKQGRRYLELIYAGAVLKDNWVLADVGITVSSSIKCVIK</sequence>
<feature type="domain" description="Ubiquitin-like" evidence="1">
    <location>
        <begin position="14"/>
        <end position="79"/>
    </location>
</feature>
<evidence type="ECO:0000313" key="3">
    <source>
        <dbReference type="Proteomes" id="UP000018936"/>
    </source>
</evidence>
<dbReference type="AlphaFoldDB" id="V8NHK9"/>
<dbReference type="InterPro" id="IPR029071">
    <property type="entry name" value="Ubiquitin-like_domsf"/>
</dbReference>
<reference evidence="2 3" key="1">
    <citation type="journal article" date="2013" name="Proc. Natl. Acad. Sci. U.S.A.">
        <title>The king cobra genome reveals dynamic gene evolution and adaptation in the snake venom system.</title>
        <authorList>
            <person name="Vonk F.J."/>
            <person name="Casewell N.R."/>
            <person name="Henkel C.V."/>
            <person name="Heimberg A.M."/>
            <person name="Jansen H.J."/>
            <person name="McCleary R.J."/>
            <person name="Kerkkamp H.M."/>
            <person name="Vos R.A."/>
            <person name="Guerreiro I."/>
            <person name="Calvete J.J."/>
            <person name="Wuster W."/>
            <person name="Woods A.E."/>
            <person name="Logan J.M."/>
            <person name="Harrison R.A."/>
            <person name="Castoe T.A."/>
            <person name="de Koning A.P."/>
            <person name="Pollock D.D."/>
            <person name="Yandell M."/>
            <person name="Calderon D."/>
            <person name="Renjifo C."/>
            <person name="Currier R.B."/>
            <person name="Salgado D."/>
            <person name="Pla D."/>
            <person name="Sanz L."/>
            <person name="Hyder A.S."/>
            <person name="Ribeiro J.M."/>
            <person name="Arntzen J.W."/>
            <person name="van den Thillart G.E."/>
            <person name="Boetzer M."/>
            <person name="Pirovano W."/>
            <person name="Dirks R.P."/>
            <person name="Spaink H.P."/>
            <person name="Duboule D."/>
            <person name="McGlinn E."/>
            <person name="Kini R.M."/>
            <person name="Richardson M.K."/>
        </authorList>
    </citation>
    <scope>NUCLEOTIDE SEQUENCE</scope>
    <source>
        <tissue evidence="2">Blood</tissue>
    </source>
</reference>
<dbReference type="Gene3D" id="3.10.20.90">
    <property type="entry name" value="Phosphatidylinositol 3-kinase Catalytic Subunit, Chain A, domain 1"/>
    <property type="match status" value="1"/>
</dbReference>
<comment type="caution">
    <text evidence="2">The sequence shown here is derived from an EMBL/GenBank/DDBJ whole genome shotgun (WGS) entry which is preliminary data.</text>
</comment>
<feature type="non-terminal residue" evidence="2">
    <location>
        <position position="1"/>
    </location>
</feature>
<dbReference type="PROSITE" id="PS50053">
    <property type="entry name" value="UBIQUITIN_2"/>
    <property type="match status" value="1"/>
</dbReference>
<organism evidence="2 3">
    <name type="scientific">Ophiophagus hannah</name>
    <name type="common">King cobra</name>
    <name type="synonym">Naja hannah</name>
    <dbReference type="NCBI Taxonomy" id="8665"/>
    <lineage>
        <taxon>Eukaryota</taxon>
        <taxon>Metazoa</taxon>
        <taxon>Chordata</taxon>
        <taxon>Craniata</taxon>
        <taxon>Vertebrata</taxon>
        <taxon>Euteleostomi</taxon>
        <taxon>Lepidosauria</taxon>
        <taxon>Squamata</taxon>
        <taxon>Bifurcata</taxon>
        <taxon>Unidentata</taxon>
        <taxon>Episquamata</taxon>
        <taxon>Toxicofera</taxon>
        <taxon>Serpentes</taxon>
        <taxon>Colubroidea</taxon>
        <taxon>Elapidae</taxon>
        <taxon>Elapinae</taxon>
        <taxon>Ophiophagus</taxon>
    </lineage>
</organism>
<evidence type="ECO:0000313" key="2">
    <source>
        <dbReference type="EMBL" id="ETE61545.1"/>
    </source>
</evidence>
<dbReference type="Proteomes" id="UP000018936">
    <property type="component" value="Unassembled WGS sequence"/>
</dbReference>
<feature type="non-terminal residue" evidence="2">
    <location>
        <position position="79"/>
    </location>
</feature>
<protein>
    <recommendedName>
        <fullName evidence="1">Ubiquitin-like domain-containing protein</fullName>
    </recommendedName>
</protein>
<dbReference type="InterPro" id="IPR000626">
    <property type="entry name" value="Ubiquitin-like_dom"/>
</dbReference>
<keyword evidence="3" id="KW-1185">Reference proteome</keyword>
<dbReference type="InterPro" id="IPR042788">
    <property type="entry name" value="ANKUB1"/>
</dbReference>
<dbReference type="EMBL" id="AZIM01003830">
    <property type="protein sequence ID" value="ETE61545.1"/>
    <property type="molecule type" value="Genomic_DNA"/>
</dbReference>
<accession>V8NHK9</accession>